<sequence length="75" mass="8179">MGLIYAALRLTNHFTNQQVQAKALVNTGATFRVEGWRTTSSPYSCSGMAGRQSVIHTITLINIGLSGNGTKPKRW</sequence>
<proteinExistence type="predicted"/>
<evidence type="ECO:0000313" key="3">
    <source>
        <dbReference type="Proteomes" id="UP000021315"/>
    </source>
</evidence>
<dbReference type="Proteomes" id="UP000509684">
    <property type="component" value="Chromosome"/>
</dbReference>
<evidence type="ECO:0000313" key="2">
    <source>
        <dbReference type="EMBL" id="QLH50172.1"/>
    </source>
</evidence>
<reference evidence="1 3" key="1">
    <citation type="submission" date="2014-02" db="EMBL/GenBank/DDBJ databases">
        <title>Expanding our view of genomic diversity in Candidatus Accumulibacter clades.</title>
        <authorList>
            <person name="Skennerton C.T."/>
            <person name="Barr J.J."/>
            <person name="Slater F.R."/>
            <person name="Bond P.L."/>
            <person name="Tyson G.W."/>
        </authorList>
    </citation>
    <scope>NUCLEOTIDE SEQUENCE [LARGE SCALE GENOMIC DNA]</scope>
    <source>
        <strain evidence="3">SK-02</strain>
    </source>
</reference>
<protein>
    <submittedName>
        <fullName evidence="1">Uncharacterized protein</fullName>
    </submittedName>
</protein>
<keyword evidence="3" id="KW-1185">Reference proteome</keyword>
<dbReference type="EMBL" id="JDST02000008">
    <property type="protein sequence ID" value="KFB78188.1"/>
    <property type="molecule type" value="Genomic_DNA"/>
</dbReference>
<reference evidence="2 4" key="2">
    <citation type="journal article" date="2019" name="Microbiome">
        <title>Annotated bacterial chromosomes from frame-shift-corrected long-read metagenomic data.</title>
        <authorList>
            <person name="Arumugam K."/>
            <person name="Bagci C."/>
            <person name="Bessarab I."/>
            <person name="Beier S."/>
            <person name="Buchfink B."/>
            <person name="Gorska A."/>
            <person name="Qiu G."/>
            <person name="Huson D.H."/>
            <person name="Williams R.B.H."/>
        </authorList>
    </citation>
    <scope>NUCLEOTIDE SEQUENCE [LARGE SCALE GENOMIC DNA]</scope>
    <source>
        <strain evidence="2">SSA1</strain>
    </source>
</reference>
<dbReference type="RefSeq" id="WP_273704296.1">
    <property type="nucleotide sequence ID" value="NZ_JDST02000008.1"/>
</dbReference>
<dbReference type="AlphaFoldDB" id="A0A080MAC3"/>
<accession>A0A7D5NAT9</accession>
<organism evidence="1 3">
    <name type="scientific">Candidatus Accumulibacter cognatus</name>
    <dbReference type="NCBI Taxonomy" id="2954383"/>
    <lineage>
        <taxon>Bacteria</taxon>
        <taxon>Pseudomonadati</taxon>
        <taxon>Pseudomonadota</taxon>
        <taxon>Betaproteobacteria</taxon>
        <taxon>Candidatus Accumulibacter</taxon>
    </lineage>
</organism>
<reference evidence="2" key="3">
    <citation type="submission" date="2020-06" db="EMBL/GenBank/DDBJ databases">
        <authorList>
            <person name="Arumugam K."/>
            <person name="Besarab I."/>
            <person name="Haryono M."/>
            <person name="Bagci C."/>
            <person name="Beier S."/>
            <person name="Buchfink B."/>
            <person name="Gorska A."/>
            <person name="Qiu G."/>
            <person name="Huson D.H."/>
            <person name="Williams R.B."/>
        </authorList>
    </citation>
    <scope>NUCLEOTIDE SEQUENCE</scope>
    <source>
        <strain evidence="2">SSA1</strain>
    </source>
</reference>
<evidence type="ECO:0000313" key="1">
    <source>
        <dbReference type="EMBL" id="KFB78188.1"/>
    </source>
</evidence>
<accession>A0A080MAC3</accession>
<dbReference type="STRING" id="1453999.AW06_000411"/>
<dbReference type="KEGG" id="acog:HWD57_10570"/>
<dbReference type="Proteomes" id="UP000021315">
    <property type="component" value="Unassembled WGS sequence"/>
</dbReference>
<dbReference type="EMBL" id="CP058708">
    <property type="protein sequence ID" value="QLH50172.1"/>
    <property type="molecule type" value="Genomic_DNA"/>
</dbReference>
<evidence type="ECO:0000313" key="4">
    <source>
        <dbReference type="Proteomes" id="UP000509684"/>
    </source>
</evidence>
<gene>
    <name evidence="1" type="ORF">AW06_000411</name>
    <name evidence="2" type="ORF">HWD57_10570</name>
</gene>
<name>A0A080MAC3_9PROT</name>